<dbReference type="EMBL" id="CADCWD010000077">
    <property type="protein sequence ID" value="CAA9543624.1"/>
    <property type="molecule type" value="Genomic_DNA"/>
</dbReference>
<dbReference type="AlphaFoldDB" id="A0A6J4UB88"/>
<sequence>MDNARIDRRRRQPDQEPSAEQAKLQLQRGIASTRAIVADYRRQLRRLARADRPLFRWPKDGGS</sequence>
<gene>
    <name evidence="2" type="ORF">AVDCRST_MAG23-2332</name>
</gene>
<name>A0A6J4UB88_9SPHN</name>
<reference evidence="2" key="1">
    <citation type="submission" date="2020-02" db="EMBL/GenBank/DDBJ databases">
        <authorList>
            <person name="Meier V. D."/>
        </authorList>
    </citation>
    <scope>NUCLEOTIDE SEQUENCE</scope>
    <source>
        <strain evidence="2">AVDCRST_MAG23</strain>
    </source>
</reference>
<accession>A0A6J4UB88</accession>
<evidence type="ECO:0000256" key="1">
    <source>
        <dbReference type="SAM" id="MobiDB-lite"/>
    </source>
</evidence>
<evidence type="ECO:0000313" key="2">
    <source>
        <dbReference type="EMBL" id="CAA9543624.1"/>
    </source>
</evidence>
<proteinExistence type="predicted"/>
<protein>
    <submittedName>
        <fullName evidence="2">Uncharacterized protein</fullName>
    </submittedName>
</protein>
<organism evidence="2">
    <name type="scientific">uncultured Sphingosinicella sp</name>
    <dbReference type="NCBI Taxonomy" id="478748"/>
    <lineage>
        <taxon>Bacteria</taxon>
        <taxon>Pseudomonadati</taxon>
        <taxon>Pseudomonadota</taxon>
        <taxon>Alphaproteobacteria</taxon>
        <taxon>Sphingomonadales</taxon>
        <taxon>Sphingosinicellaceae</taxon>
        <taxon>Sphingosinicella</taxon>
        <taxon>environmental samples</taxon>
    </lineage>
</organism>
<feature type="region of interest" description="Disordered" evidence="1">
    <location>
        <begin position="1"/>
        <end position="26"/>
    </location>
</feature>